<keyword evidence="2" id="KW-1185">Reference proteome</keyword>
<dbReference type="Proteomes" id="UP000319728">
    <property type="component" value="Unassembled WGS sequence"/>
</dbReference>
<protein>
    <submittedName>
        <fullName evidence="1">PqqD family protein of HPr-rel-A system</fullName>
    </submittedName>
</protein>
<name>A0A562WJ30_9ACTN</name>
<dbReference type="Pfam" id="PF05402">
    <property type="entry name" value="PqqD"/>
    <property type="match status" value="1"/>
</dbReference>
<reference evidence="1 2" key="1">
    <citation type="submission" date="2019-07" db="EMBL/GenBank/DDBJ databases">
        <title>R&amp;d 2014.</title>
        <authorList>
            <person name="Klenk H.-P."/>
        </authorList>
    </citation>
    <scope>NUCLEOTIDE SEQUENCE [LARGE SCALE GENOMIC DNA]</scope>
    <source>
        <strain evidence="1 2">DSM 43912</strain>
    </source>
</reference>
<evidence type="ECO:0000313" key="2">
    <source>
        <dbReference type="Proteomes" id="UP000319728"/>
    </source>
</evidence>
<dbReference type="Gene3D" id="1.10.10.1150">
    <property type="entry name" value="Coenzyme PQQ synthesis protein D (PqqD)"/>
    <property type="match status" value="1"/>
</dbReference>
<dbReference type="RefSeq" id="WP_145819030.1">
    <property type="nucleotide sequence ID" value="NZ_AP023438.1"/>
</dbReference>
<evidence type="ECO:0000313" key="1">
    <source>
        <dbReference type="EMBL" id="TWJ30303.1"/>
    </source>
</evidence>
<proteinExistence type="predicted"/>
<dbReference type="EMBL" id="VLLP01000001">
    <property type="protein sequence ID" value="TWJ30303.1"/>
    <property type="molecule type" value="Genomic_DNA"/>
</dbReference>
<gene>
    <name evidence="1" type="ORF">JD81_03841</name>
</gene>
<comment type="caution">
    <text evidence="1">The sequence shown here is derived from an EMBL/GenBank/DDBJ whole genome shotgun (WGS) entry which is preliminary data.</text>
</comment>
<dbReference type="AlphaFoldDB" id="A0A562WJ30"/>
<dbReference type="NCBIfam" id="TIGR04353">
    <property type="entry name" value="PqqD_rel_X"/>
    <property type="match status" value="1"/>
</dbReference>
<accession>A0A562WJ30</accession>
<sequence>MQNFAIADHVVCRQTNTDLRMLFDRQKGVMYELNETASSVVAILERSATTAEQISEELSEEFDAPRDEIRASVDEMLSDFENAGLVIRQ</sequence>
<organism evidence="1 2">
    <name type="scientific">Micromonospora sagamiensis</name>
    <dbReference type="NCBI Taxonomy" id="47875"/>
    <lineage>
        <taxon>Bacteria</taxon>
        <taxon>Bacillati</taxon>
        <taxon>Actinomycetota</taxon>
        <taxon>Actinomycetes</taxon>
        <taxon>Micromonosporales</taxon>
        <taxon>Micromonosporaceae</taxon>
        <taxon>Micromonospora</taxon>
    </lineage>
</organism>
<dbReference type="InterPro" id="IPR027599">
    <property type="entry name" value="PqqD-rel_X"/>
</dbReference>
<dbReference type="OrthoDB" id="4569674at2"/>
<dbReference type="InterPro" id="IPR041881">
    <property type="entry name" value="PqqD_sf"/>
</dbReference>
<dbReference type="InterPro" id="IPR008792">
    <property type="entry name" value="PQQD"/>
</dbReference>